<evidence type="ECO:0000313" key="4">
    <source>
        <dbReference type="EMBL" id="MBP0050013.1"/>
    </source>
</evidence>
<reference evidence="4 5" key="1">
    <citation type="submission" date="2020-09" db="EMBL/GenBank/DDBJ databases">
        <authorList>
            <person name="Tanuku N.R.S."/>
        </authorList>
    </citation>
    <scope>NUCLEOTIDE SEQUENCE [LARGE SCALE GENOMIC DNA]</scope>
    <source>
        <strain evidence="4 5">AK62</strain>
    </source>
</reference>
<proteinExistence type="inferred from homology"/>
<dbReference type="CDD" id="cd02968">
    <property type="entry name" value="SCO"/>
    <property type="match status" value="1"/>
</dbReference>
<dbReference type="Proteomes" id="UP000810171">
    <property type="component" value="Unassembled WGS sequence"/>
</dbReference>
<sequence>MSQQLKTLKILLILTACLLLGLATAFLLRPQPNPAGPLNTSLKLGGDFTLQSAQGPVSLSDSAGKVRVLYIGYASCPDVCPTALAVLTQSLKQLSDSERNQVQGIFISVDPERDTPEKLADYTAFFSPNIIGVTGSREAIDQVVKQYGAFYRKVDLDDSAMGYAVDHSSRLYLVDQQGELVETLMHNTSVPTLTTALKALIHSQESSS</sequence>
<organism evidence="4 5">
    <name type="scientific">Marinobacterium alkalitolerans</name>
    <dbReference type="NCBI Taxonomy" id="1542925"/>
    <lineage>
        <taxon>Bacteria</taxon>
        <taxon>Pseudomonadati</taxon>
        <taxon>Pseudomonadota</taxon>
        <taxon>Gammaproteobacteria</taxon>
        <taxon>Oceanospirillales</taxon>
        <taxon>Oceanospirillaceae</taxon>
        <taxon>Marinobacterium</taxon>
    </lineage>
</organism>
<evidence type="ECO:0000256" key="2">
    <source>
        <dbReference type="ARBA" id="ARBA00023008"/>
    </source>
</evidence>
<keyword evidence="2" id="KW-0186">Copper</keyword>
<evidence type="ECO:0000313" key="5">
    <source>
        <dbReference type="Proteomes" id="UP000810171"/>
    </source>
</evidence>
<dbReference type="EMBL" id="JACVEW010000031">
    <property type="protein sequence ID" value="MBP0050013.1"/>
    <property type="molecule type" value="Genomic_DNA"/>
</dbReference>
<dbReference type="SUPFAM" id="SSF52833">
    <property type="entry name" value="Thioredoxin-like"/>
    <property type="match status" value="1"/>
</dbReference>
<dbReference type="PANTHER" id="PTHR12151:SF25">
    <property type="entry name" value="LINALOOL DEHYDRATASE_ISOMERASE DOMAIN-CONTAINING PROTEIN"/>
    <property type="match status" value="1"/>
</dbReference>
<dbReference type="PROSITE" id="PS51352">
    <property type="entry name" value="THIOREDOXIN_2"/>
    <property type="match status" value="1"/>
</dbReference>
<protein>
    <submittedName>
        <fullName evidence="4">SCO family protein</fullName>
    </submittedName>
</protein>
<dbReference type="RefSeq" id="WP_209288696.1">
    <property type="nucleotide sequence ID" value="NZ_JACVEW010000031.1"/>
</dbReference>
<keyword evidence="5" id="KW-1185">Reference proteome</keyword>
<dbReference type="InterPro" id="IPR036249">
    <property type="entry name" value="Thioredoxin-like_sf"/>
</dbReference>
<dbReference type="InterPro" id="IPR013766">
    <property type="entry name" value="Thioredoxin_domain"/>
</dbReference>
<gene>
    <name evidence="4" type="ORF">H9C73_14865</name>
</gene>
<name>A0ABS3ZE77_9GAMM</name>
<dbReference type="PANTHER" id="PTHR12151">
    <property type="entry name" value="ELECTRON TRANSPORT PROTIN SCO1/SENC FAMILY MEMBER"/>
    <property type="match status" value="1"/>
</dbReference>
<evidence type="ECO:0000259" key="3">
    <source>
        <dbReference type="PROSITE" id="PS51352"/>
    </source>
</evidence>
<accession>A0ABS3ZE77</accession>
<dbReference type="Pfam" id="PF02630">
    <property type="entry name" value="SCO1-SenC"/>
    <property type="match status" value="1"/>
</dbReference>
<evidence type="ECO:0000256" key="1">
    <source>
        <dbReference type="ARBA" id="ARBA00010996"/>
    </source>
</evidence>
<dbReference type="Gene3D" id="3.40.30.10">
    <property type="entry name" value="Glutaredoxin"/>
    <property type="match status" value="1"/>
</dbReference>
<comment type="similarity">
    <text evidence="1">Belongs to the SCO1/2 family.</text>
</comment>
<dbReference type="InterPro" id="IPR003782">
    <property type="entry name" value="SCO1/SenC"/>
</dbReference>
<comment type="caution">
    <text evidence="4">The sequence shown here is derived from an EMBL/GenBank/DDBJ whole genome shotgun (WGS) entry which is preliminary data.</text>
</comment>
<feature type="domain" description="Thioredoxin" evidence="3">
    <location>
        <begin position="27"/>
        <end position="202"/>
    </location>
</feature>